<dbReference type="InParanoid" id="A0A1X7UCL5"/>
<dbReference type="Proteomes" id="UP000007879">
    <property type="component" value="Unassembled WGS sequence"/>
</dbReference>
<proteinExistence type="predicted"/>
<accession>A0A1X7UCL5</accession>
<evidence type="ECO:0000313" key="2">
    <source>
        <dbReference type="Proteomes" id="UP000007879"/>
    </source>
</evidence>
<dbReference type="EnsemblMetazoa" id="XM_019999570.1">
    <property type="protein sequence ID" value="XP_019855129.1"/>
    <property type="gene ID" value="LOC109584010"/>
</dbReference>
<protein>
    <submittedName>
        <fullName evidence="1">Uncharacterized protein</fullName>
    </submittedName>
</protein>
<dbReference type="AlphaFoldDB" id="A0A1X7UCL5"/>
<reference evidence="1" key="2">
    <citation type="submission" date="2017-05" db="UniProtKB">
        <authorList>
            <consortium name="EnsemblMetazoa"/>
        </authorList>
    </citation>
    <scope>IDENTIFICATION</scope>
</reference>
<evidence type="ECO:0000313" key="1">
    <source>
        <dbReference type="EnsemblMetazoa" id="Aqu2.1.25202_001"/>
    </source>
</evidence>
<dbReference type="KEGG" id="aqu:109584010"/>
<keyword evidence="2" id="KW-1185">Reference proteome</keyword>
<name>A0A1X7UCL5_AMPQE</name>
<dbReference type="EnsemblMetazoa" id="Aqu2.1.25202_001">
    <property type="protein sequence ID" value="Aqu2.1.25202_001"/>
    <property type="gene ID" value="Aqu2.1.25202"/>
</dbReference>
<reference evidence="2" key="1">
    <citation type="journal article" date="2010" name="Nature">
        <title>The Amphimedon queenslandica genome and the evolution of animal complexity.</title>
        <authorList>
            <person name="Srivastava M."/>
            <person name="Simakov O."/>
            <person name="Chapman J."/>
            <person name="Fahey B."/>
            <person name="Gauthier M.E."/>
            <person name="Mitros T."/>
            <person name="Richards G.S."/>
            <person name="Conaco C."/>
            <person name="Dacre M."/>
            <person name="Hellsten U."/>
            <person name="Larroux C."/>
            <person name="Putnam N.H."/>
            <person name="Stanke M."/>
            <person name="Adamska M."/>
            <person name="Darling A."/>
            <person name="Degnan S.M."/>
            <person name="Oakley T.H."/>
            <person name="Plachetzki D.C."/>
            <person name="Zhai Y."/>
            <person name="Adamski M."/>
            <person name="Calcino A."/>
            <person name="Cummins S.F."/>
            <person name="Goodstein D.M."/>
            <person name="Harris C."/>
            <person name="Jackson D.J."/>
            <person name="Leys S.P."/>
            <person name="Shu S."/>
            <person name="Woodcroft B.J."/>
            <person name="Vervoort M."/>
            <person name="Kosik K.S."/>
            <person name="Manning G."/>
            <person name="Degnan B.M."/>
            <person name="Rokhsar D.S."/>
        </authorList>
    </citation>
    <scope>NUCLEOTIDE SEQUENCE [LARGE SCALE GENOMIC DNA]</scope>
</reference>
<organism evidence="1">
    <name type="scientific">Amphimedon queenslandica</name>
    <name type="common">Sponge</name>
    <dbReference type="NCBI Taxonomy" id="400682"/>
    <lineage>
        <taxon>Eukaryota</taxon>
        <taxon>Metazoa</taxon>
        <taxon>Porifera</taxon>
        <taxon>Demospongiae</taxon>
        <taxon>Heteroscleromorpha</taxon>
        <taxon>Haplosclerida</taxon>
        <taxon>Niphatidae</taxon>
        <taxon>Amphimedon</taxon>
    </lineage>
</organism>
<gene>
    <name evidence="1" type="primary">109584010</name>
</gene>
<sequence>MAGLAKTNDAGDETVTQWLWVNSDHKDKLLEELTDNDLIQTSCPDKTLSYLKIITSREKIGKIKDKIRHFNILQNEMFGPVQELKTEARLEDCNPMEVVPANTINETPTFYITLQCSYGCVTDELAERIATELIEELQKNTIYQRKDLVFKITVNQDPHELVFTANGRWWTMPIITVSAHVENFGEPPPESPEDDVFEIMKKWCQDKYLVKSSKDKDKSKK</sequence>